<dbReference type="STRING" id="287986.DV20_07320"/>
<accession>A0A066UF40</accession>
<dbReference type="RefSeq" id="WP_051735827.1">
    <property type="nucleotide sequence ID" value="NZ_JMQI01000014.1"/>
</dbReference>
<dbReference type="AlphaFoldDB" id="A0A066UF40"/>
<keyword evidence="2" id="KW-1185">Reference proteome</keyword>
<dbReference type="EMBL" id="JMQI01000014">
    <property type="protein sequence ID" value="KDN22838.1"/>
    <property type="molecule type" value="Genomic_DNA"/>
</dbReference>
<organism evidence="1 2">
    <name type="scientific">Amycolatopsis rifamycinica</name>
    <dbReference type="NCBI Taxonomy" id="287986"/>
    <lineage>
        <taxon>Bacteria</taxon>
        <taxon>Bacillati</taxon>
        <taxon>Actinomycetota</taxon>
        <taxon>Actinomycetes</taxon>
        <taxon>Pseudonocardiales</taxon>
        <taxon>Pseudonocardiaceae</taxon>
        <taxon>Amycolatopsis</taxon>
    </lineage>
</organism>
<proteinExistence type="predicted"/>
<protein>
    <submittedName>
        <fullName evidence="1">Uncharacterized protein</fullName>
    </submittedName>
</protein>
<evidence type="ECO:0000313" key="2">
    <source>
        <dbReference type="Proteomes" id="UP000027345"/>
    </source>
</evidence>
<name>A0A066UF40_9PSEU</name>
<dbReference type="OrthoDB" id="3627280at2"/>
<evidence type="ECO:0000313" key="1">
    <source>
        <dbReference type="EMBL" id="KDN22838.1"/>
    </source>
</evidence>
<gene>
    <name evidence="1" type="ORF">DV20_07320</name>
</gene>
<comment type="caution">
    <text evidence="1">The sequence shown here is derived from an EMBL/GenBank/DDBJ whole genome shotgun (WGS) entry which is preliminary data.</text>
</comment>
<dbReference type="Gene3D" id="6.20.20.10">
    <property type="match status" value="1"/>
</dbReference>
<dbReference type="InterPro" id="IPR036410">
    <property type="entry name" value="HSP_DnaJ_Cys-rich_dom_sf"/>
</dbReference>
<dbReference type="SUPFAM" id="SSF57938">
    <property type="entry name" value="DnaJ/Hsp40 cysteine-rich domain"/>
    <property type="match status" value="1"/>
</dbReference>
<dbReference type="eggNOG" id="ENOG5030BUF">
    <property type="taxonomic scope" value="Bacteria"/>
</dbReference>
<dbReference type="Proteomes" id="UP000027345">
    <property type="component" value="Unassembled WGS sequence"/>
</dbReference>
<reference evidence="1 2" key="1">
    <citation type="submission" date="2014-05" db="EMBL/GenBank/DDBJ databases">
        <title>Draft genome sequence of Amycolatopsis rifamycinica DSM 46095.</title>
        <authorList>
            <person name="Lal R."/>
            <person name="Saxena A."/>
            <person name="Kumari R."/>
            <person name="Mukherjee U."/>
            <person name="Singh P."/>
            <person name="Sangwan N."/>
            <person name="Mahato N.K."/>
        </authorList>
    </citation>
    <scope>NUCLEOTIDE SEQUENCE [LARGE SCALE GENOMIC DNA]</scope>
    <source>
        <strain evidence="1 2">DSM 46095</strain>
    </source>
</reference>
<sequence length="107" mass="11467">MQDHNLPTSGQRGWFDRLLDRLGAWLFATEEDARAEARGWEVRRGARGTRVYRDPRWDTVHACTSCGGHGLSLTDGAACPACAGTGVVRRAPATAVPVADGCEGARS</sequence>